<dbReference type="STRING" id="226506.SAMN04488519_111102"/>
<organism evidence="14 15">
    <name type="scientific">Algoriphagus ornithinivorans</name>
    <dbReference type="NCBI Taxonomy" id="226506"/>
    <lineage>
        <taxon>Bacteria</taxon>
        <taxon>Pseudomonadati</taxon>
        <taxon>Bacteroidota</taxon>
        <taxon>Cytophagia</taxon>
        <taxon>Cytophagales</taxon>
        <taxon>Cyclobacteriaceae</taxon>
        <taxon>Algoriphagus</taxon>
    </lineage>
</organism>
<keyword evidence="7 13" id="KW-0808">Transferase</keyword>
<evidence type="ECO:0000313" key="15">
    <source>
        <dbReference type="Proteomes" id="UP000199564"/>
    </source>
</evidence>
<evidence type="ECO:0000256" key="3">
    <source>
        <dbReference type="ARBA" id="ARBA00012071"/>
    </source>
</evidence>
<dbReference type="RefSeq" id="WP_091655353.1">
    <property type="nucleotide sequence ID" value="NZ_FOVW01000011.1"/>
</dbReference>
<evidence type="ECO:0000256" key="13">
    <source>
        <dbReference type="HAMAP-Rule" id="MF_00409"/>
    </source>
</evidence>
<dbReference type="GO" id="GO:0005524">
    <property type="term" value="F:ATP binding"/>
    <property type="evidence" value="ECO:0007669"/>
    <property type="project" value="UniProtKB-UniRule"/>
</dbReference>
<dbReference type="EMBL" id="FOVW01000011">
    <property type="protein sequence ID" value="SFO68347.1"/>
    <property type="molecule type" value="Genomic_DNA"/>
</dbReference>
<comment type="catalytic activity">
    <reaction evidence="13">
        <text>a lipid A disaccharide + ATP = a lipid IVA + ADP + H(+)</text>
        <dbReference type="Rhea" id="RHEA:67840"/>
        <dbReference type="ChEBI" id="CHEBI:15378"/>
        <dbReference type="ChEBI" id="CHEBI:30616"/>
        <dbReference type="ChEBI" id="CHEBI:176343"/>
        <dbReference type="ChEBI" id="CHEBI:176425"/>
        <dbReference type="ChEBI" id="CHEBI:456216"/>
        <dbReference type="EC" id="2.7.1.130"/>
    </reaction>
</comment>
<keyword evidence="5 13" id="KW-0444">Lipid biosynthesis</keyword>
<dbReference type="InterPro" id="IPR003758">
    <property type="entry name" value="LpxK"/>
</dbReference>
<evidence type="ECO:0000256" key="11">
    <source>
        <dbReference type="ARBA" id="ARBA00023098"/>
    </source>
</evidence>
<name>A0A1I5J6H5_9BACT</name>
<gene>
    <name evidence="13" type="primary">lpxK</name>
    <name evidence="14" type="ORF">SAMN04488519_111102</name>
</gene>
<dbReference type="SUPFAM" id="SSF52540">
    <property type="entry name" value="P-loop containing nucleoside triphosphate hydrolases"/>
    <property type="match status" value="1"/>
</dbReference>
<dbReference type="AlphaFoldDB" id="A0A1I5J6H5"/>
<dbReference type="PANTHER" id="PTHR42724">
    <property type="entry name" value="TETRAACYLDISACCHARIDE 4'-KINASE"/>
    <property type="match status" value="1"/>
</dbReference>
<comment type="similarity">
    <text evidence="13">Belongs to the LpxK family.</text>
</comment>
<evidence type="ECO:0000256" key="6">
    <source>
        <dbReference type="ARBA" id="ARBA00022556"/>
    </source>
</evidence>
<evidence type="ECO:0000256" key="5">
    <source>
        <dbReference type="ARBA" id="ARBA00022516"/>
    </source>
</evidence>
<keyword evidence="11 13" id="KW-0443">Lipid metabolism</keyword>
<comment type="pathway">
    <text evidence="2 13">Glycolipid biosynthesis; lipid IV(A) biosynthesis; lipid IV(A) from (3R)-3-hydroxytetradecanoyl-[acyl-carrier-protein] and UDP-N-acetyl-alpha-D-glucosamine: step 6/6.</text>
</comment>
<feature type="binding site" evidence="13">
    <location>
        <begin position="47"/>
        <end position="54"/>
    </location>
    <ligand>
        <name>ATP</name>
        <dbReference type="ChEBI" id="CHEBI:30616"/>
    </ligand>
</feature>
<evidence type="ECO:0000256" key="9">
    <source>
        <dbReference type="ARBA" id="ARBA00022777"/>
    </source>
</evidence>
<dbReference type="GO" id="GO:0005886">
    <property type="term" value="C:plasma membrane"/>
    <property type="evidence" value="ECO:0007669"/>
    <property type="project" value="TreeGrafter"/>
</dbReference>
<dbReference type="Pfam" id="PF02606">
    <property type="entry name" value="LpxK"/>
    <property type="match status" value="1"/>
</dbReference>
<keyword evidence="10 13" id="KW-0067">ATP-binding</keyword>
<evidence type="ECO:0000256" key="10">
    <source>
        <dbReference type="ARBA" id="ARBA00022840"/>
    </source>
</evidence>
<evidence type="ECO:0000256" key="1">
    <source>
        <dbReference type="ARBA" id="ARBA00002274"/>
    </source>
</evidence>
<dbReference type="GO" id="GO:0009244">
    <property type="term" value="P:lipopolysaccharide core region biosynthetic process"/>
    <property type="evidence" value="ECO:0007669"/>
    <property type="project" value="TreeGrafter"/>
</dbReference>
<evidence type="ECO:0000256" key="7">
    <source>
        <dbReference type="ARBA" id="ARBA00022679"/>
    </source>
</evidence>
<keyword evidence="15" id="KW-1185">Reference proteome</keyword>
<evidence type="ECO:0000256" key="8">
    <source>
        <dbReference type="ARBA" id="ARBA00022741"/>
    </source>
</evidence>
<reference evidence="15" key="1">
    <citation type="submission" date="2016-10" db="EMBL/GenBank/DDBJ databases">
        <authorList>
            <person name="Varghese N."/>
            <person name="Submissions S."/>
        </authorList>
    </citation>
    <scope>NUCLEOTIDE SEQUENCE [LARGE SCALE GENOMIC DNA]</scope>
    <source>
        <strain evidence="15">DSM 15282</strain>
    </source>
</reference>
<comment type="function">
    <text evidence="1 13">Transfers the gamma-phosphate of ATP to the 4'-position of a tetraacyldisaccharide 1-phosphate intermediate (termed DS-1-P) to form tetraacyldisaccharide 1,4'-bis-phosphate (lipid IVA).</text>
</comment>
<dbReference type="EC" id="2.7.1.130" evidence="3 13"/>
<dbReference type="HAMAP" id="MF_00409">
    <property type="entry name" value="LpxK"/>
    <property type="match status" value="1"/>
</dbReference>
<dbReference type="GO" id="GO:0009245">
    <property type="term" value="P:lipid A biosynthetic process"/>
    <property type="evidence" value="ECO:0007669"/>
    <property type="project" value="UniProtKB-UniRule"/>
</dbReference>
<sequence>MRRLAFLLYPFAVLFDLITRVRNWLYNTGVFKTTPSPIPAILVGNLRVGGTGKTPMVEYLIRTFKQDYRLATLSRGYGRKTEGFIKATSVSSPEGIGDEPYQIYQKFGDEIRVFVGEDRVNAAARIAEEEEGLDLLILDDAFQHRSFQADFSILLTTWEEPFFQDFLLPMGRLRESRNGAKRADLIIVTKSPLSKSNQEASEFQEKIRQYAGSKPVMFTKVGYGEPQALAENSQFRKRVILFSGISNNQQFIDYCKSQYEVLEAVKFSDHHHYDQADLEKIGLLVAKHANENPVILTTEKDGVKVKSLLPKGFLREIPIFVLPIQVLLEEEDEQTLIKLVQQKVFGTDKAR</sequence>
<keyword evidence="6 13" id="KW-0441">Lipid A biosynthesis</keyword>
<proteinExistence type="inferred from homology"/>
<dbReference type="Proteomes" id="UP000199564">
    <property type="component" value="Unassembled WGS sequence"/>
</dbReference>
<dbReference type="NCBIfam" id="TIGR00682">
    <property type="entry name" value="lpxK"/>
    <property type="match status" value="1"/>
</dbReference>
<evidence type="ECO:0000256" key="4">
    <source>
        <dbReference type="ARBA" id="ARBA00016436"/>
    </source>
</evidence>
<dbReference type="GO" id="GO:0009029">
    <property type="term" value="F:lipid-A 4'-kinase activity"/>
    <property type="evidence" value="ECO:0007669"/>
    <property type="project" value="UniProtKB-UniRule"/>
</dbReference>
<evidence type="ECO:0000256" key="2">
    <source>
        <dbReference type="ARBA" id="ARBA00004870"/>
    </source>
</evidence>
<protein>
    <recommendedName>
        <fullName evidence="4 13">Tetraacyldisaccharide 4'-kinase</fullName>
        <ecNumber evidence="3 13">2.7.1.130</ecNumber>
    </recommendedName>
    <alternativeName>
        <fullName evidence="12 13">Lipid A 4'-kinase</fullName>
    </alternativeName>
</protein>
<evidence type="ECO:0000256" key="12">
    <source>
        <dbReference type="ARBA" id="ARBA00029757"/>
    </source>
</evidence>
<keyword evidence="8 13" id="KW-0547">Nucleotide-binding</keyword>
<accession>A0A1I5J6H5</accession>
<dbReference type="InterPro" id="IPR027417">
    <property type="entry name" value="P-loop_NTPase"/>
</dbReference>
<dbReference type="PANTHER" id="PTHR42724:SF1">
    <property type="entry name" value="TETRAACYLDISACCHARIDE 4'-KINASE, MITOCHONDRIAL-RELATED"/>
    <property type="match status" value="1"/>
</dbReference>
<evidence type="ECO:0000313" key="14">
    <source>
        <dbReference type="EMBL" id="SFO68347.1"/>
    </source>
</evidence>
<keyword evidence="9 13" id="KW-0418">Kinase</keyword>
<dbReference type="UniPathway" id="UPA00359">
    <property type="reaction ID" value="UER00482"/>
</dbReference>